<evidence type="ECO:0000313" key="7">
    <source>
        <dbReference type="Proteomes" id="UP000317550"/>
    </source>
</evidence>
<reference evidence="7" key="1">
    <citation type="submission" date="2019-07" db="EMBL/GenBank/DDBJ databases">
        <title>Chitinimonas sp. nov., isolated from Ny-Alesund, arctica soil.</title>
        <authorList>
            <person name="Xu Q."/>
            <person name="Peng F."/>
        </authorList>
    </citation>
    <scope>NUCLEOTIDE SEQUENCE [LARGE SCALE GENOMIC DNA]</scope>
    <source>
        <strain evidence="7">R3-44</strain>
    </source>
</reference>
<dbReference type="OrthoDB" id="9810601at2"/>
<evidence type="ECO:0000256" key="1">
    <source>
        <dbReference type="ARBA" id="ARBA00004141"/>
    </source>
</evidence>
<dbReference type="InterPro" id="IPR052719">
    <property type="entry name" value="CvpA-like"/>
</dbReference>
<accession>A0A516SB16</accession>
<feature type="transmembrane region" description="Helical" evidence="5">
    <location>
        <begin position="101"/>
        <end position="123"/>
    </location>
</feature>
<evidence type="ECO:0000256" key="5">
    <source>
        <dbReference type="SAM" id="Phobius"/>
    </source>
</evidence>
<evidence type="ECO:0000256" key="2">
    <source>
        <dbReference type="ARBA" id="ARBA00022692"/>
    </source>
</evidence>
<proteinExistence type="predicted"/>
<gene>
    <name evidence="6" type="ORF">FNU76_02610</name>
</gene>
<feature type="transmembrane region" description="Helical" evidence="5">
    <location>
        <begin position="6"/>
        <end position="21"/>
    </location>
</feature>
<dbReference type="GO" id="GO:0009403">
    <property type="term" value="P:toxin biosynthetic process"/>
    <property type="evidence" value="ECO:0007669"/>
    <property type="project" value="InterPro"/>
</dbReference>
<dbReference type="EMBL" id="CP041730">
    <property type="protein sequence ID" value="QDQ25334.1"/>
    <property type="molecule type" value="Genomic_DNA"/>
</dbReference>
<keyword evidence="4 5" id="KW-0472">Membrane</keyword>
<dbReference type="Pfam" id="PF02674">
    <property type="entry name" value="Colicin_V"/>
    <property type="match status" value="1"/>
</dbReference>
<keyword evidence="7" id="KW-1185">Reference proteome</keyword>
<feature type="transmembrane region" description="Helical" evidence="5">
    <location>
        <begin position="65"/>
        <end position="89"/>
    </location>
</feature>
<dbReference type="GO" id="GO:0016020">
    <property type="term" value="C:membrane"/>
    <property type="evidence" value="ECO:0007669"/>
    <property type="project" value="UniProtKB-SubCell"/>
</dbReference>
<dbReference type="Proteomes" id="UP000317550">
    <property type="component" value="Chromosome"/>
</dbReference>
<dbReference type="RefSeq" id="WP_143856259.1">
    <property type="nucleotide sequence ID" value="NZ_CP041730.1"/>
</dbReference>
<evidence type="ECO:0000313" key="6">
    <source>
        <dbReference type="EMBL" id="QDQ25334.1"/>
    </source>
</evidence>
<comment type="subcellular location">
    <subcellularLocation>
        <location evidence="1">Membrane</location>
        <topology evidence="1">Multi-pass membrane protein</topology>
    </subcellularLocation>
</comment>
<keyword evidence="2 5" id="KW-0812">Transmembrane</keyword>
<protein>
    <submittedName>
        <fullName evidence="6">CvpA family protein</fullName>
    </submittedName>
</protein>
<name>A0A516SB16_9NEIS</name>
<dbReference type="PANTHER" id="PTHR36926:SF1">
    <property type="entry name" value="COLICIN V PRODUCTION PROTEIN"/>
    <property type="match status" value="1"/>
</dbReference>
<evidence type="ECO:0000256" key="4">
    <source>
        <dbReference type="ARBA" id="ARBA00023136"/>
    </source>
</evidence>
<dbReference type="KEGG" id="cari:FNU76_02610"/>
<organism evidence="6 7">
    <name type="scientific">Chitinimonas arctica</name>
    <dbReference type="NCBI Taxonomy" id="2594795"/>
    <lineage>
        <taxon>Bacteria</taxon>
        <taxon>Pseudomonadati</taxon>
        <taxon>Pseudomonadota</taxon>
        <taxon>Betaproteobacteria</taxon>
        <taxon>Neisseriales</taxon>
        <taxon>Chitinibacteraceae</taxon>
        <taxon>Chitinimonas</taxon>
    </lineage>
</organism>
<dbReference type="InterPro" id="IPR003825">
    <property type="entry name" value="Colicin-V_CvpA"/>
</dbReference>
<keyword evidence="3 5" id="KW-1133">Transmembrane helix</keyword>
<sequence length="163" mass="17593">MTGFDYLVLIVLGLSVLLAVLRGGVSEILSLAAWVLGFWLAQRYAPQLGAMLPPDVPTTELRLIAGFVGILLGVWFVSAIIRITVAQFVKATGLAPLDRMIGALFGLVRGVLIVLALVIVAGMTSLPRQPIWQDAMFSPPFEAMAVTLKPWLPAQLASHIKFE</sequence>
<dbReference type="AlphaFoldDB" id="A0A516SB16"/>
<dbReference type="PANTHER" id="PTHR36926">
    <property type="entry name" value="COLICIN V PRODUCTION PROTEIN"/>
    <property type="match status" value="1"/>
</dbReference>
<evidence type="ECO:0000256" key="3">
    <source>
        <dbReference type="ARBA" id="ARBA00022989"/>
    </source>
</evidence>